<sequence>MDRDEEPPAAPLRQFITRGYQQELLHESLRRNVVIALDTGSGKTHIAVLRMKHEVERDTKKTVWFIAPTVALIEQQREVIRGSIPVPVGLVSGQSEPDQWKDAKVWKKLLEDHPIMVSTPQILLDALRHGFLSLGNVSLLVFDEAHHATLKHPYNTIMQDFYFKLPARNGSTDTNIGVRPMILGLTASPIYGGDVAKAFRELEANLDCVILSSRANRDELAQHVHRPIFKQILWEYPSFSYEEIPWSGPAANVIALNTVYQSLDINEDPYVISLRKQLAKLGPSNARTRLDQKLSKTIDKKDTFSHKGIRDFRRAACDICWELGPWAADWYVSAVIKQANSVATVNNIIMTTWKEQEKDYLLSALKRVQLTPVSTDPQYISSRVSIKVRKLIGCLVDEENLARLDNEPYSGIVFVTRRDSVLALSHLLSCVPETAGIFRIGCLLGSSTSSKRHSFLDITRVMVKDSPGEILADFKLGEKNLIVSTSVAEEGIDIQACGSVIRFDPPQNMVSWAQSRGRARRKKSTYVLFEDASGAASKIQKWQNMESEMVAKYNDQHRLPDEPMETVEEIEYDMEFRVEETGALLTLDGVISYLYHFCSILPSSGHGSHLPIFDLDPPDYPEGWHEFGSRTYTSPYQGPWTATCILPRILPPHLRTFTSHKPYRSKLSARCHAAFRAYVQLYNAGLLNSHLLPLLSAIENDVHEEVKLLLKDVTQRASTANVSLQIDPFAVPTPIINMWWSYRLAFGDEHDLFMFVPIQLPSFDPDDLPLLYVPGKKPFRVTLVPGAIYATSSKIIAAAQSYTHRILFSIYGSPRVKGDDRDFIHLFLPVQEDRGLWDDRRLWHTSKATYDRHENQSQVNARTFGSRTGYSVDLAIIRENDKSSKALRFLGWHDGPISREEEEWIRERYDGYDNVEIIFPLLVVQSLPRRENFLVPLQSETAGLSKDDPWLVLPEHATVDLISLEEAEIAKIIPSFLRGLPKAMTTISLRDKLFTDPILREIPLELLTTAITSPITGETHYQRLETLGDTVLKYTISIQLFADHPYWHEGYLSKRKDHAVSNSQLAKEAIGKGLYEYIIRDRFAPKKWKPRYLSDKPLVEPIESPEEAAKEVQTPQPEQGPPPPATTNGTQDETANGTTEPEKPKRKKKQNRQELSTKVLADVVEALIGAAYEHGGFDIAIKCIETFGLGIPLWQSIPTRIETILSRLEPIEEPPPQLTFVEQILDYEFTHKTLLIEALTHASYQGAYDNVSYERLEFLGDAALDMIVTDYLYHAPGKNYSPGHMHMRKEALVNSHLLAFLCVDNSLVLDAPMPSFDAVEGLTFVNDDQTLPLYRCLMHSSTRVLEDQHVAFTRYQKIVSAAKESLSIGKVYPWSLLTSVLAPKFISDMIESLLGAVFLDSRGDLNAVRRVLNKLGHQAIMEHIVRDDVDVIHPISRIAIWAARPDDKKKLEIKMEKIKGNVSCTITLDGTEVTKASERYRGKATRNHVRFAAAGEAIAKLHILEEEKPEDVDEVGWPSDVPEYEY</sequence>
<dbReference type="GO" id="GO:0004525">
    <property type="term" value="F:ribonuclease III activity"/>
    <property type="evidence" value="ECO:0007669"/>
    <property type="project" value="InterPro"/>
</dbReference>
<dbReference type="GO" id="GO:0030422">
    <property type="term" value="P:siRNA processing"/>
    <property type="evidence" value="ECO:0007669"/>
    <property type="project" value="TreeGrafter"/>
</dbReference>
<dbReference type="InterPro" id="IPR036389">
    <property type="entry name" value="RNase_III_sf"/>
</dbReference>
<feature type="domain" description="Helicase C-terminal" evidence="10">
    <location>
        <begin position="387"/>
        <end position="565"/>
    </location>
</feature>
<dbReference type="InterPro" id="IPR000999">
    <property type="entry name" value="RNase_III_dom"/>
</dbReference>
<feature type="domain" description="RNase III" evidence="8">
    <location>
        <begin position="1218"/>
        <end position="1402"/>
    </location>
</feature>
<accession>A0AAW0FET7</accession>
<dbReference type="EMBL" id="JASBNA010000083">
    <property type="protein sequence ID" value="KAK7677717.1"/>
    <property type="molecule type" value="Genomic_DNA"/>
</dbReference>
<comment type="caution">
    <text evidence="12">The sequence shown here is derived from an EMBL/GenBank/DDBJ whole genome shotgun (WGS) entry which is preliminary data.</text>
</comment>
<keyword evidence="1" id="KW-0677">Repeat</keyword>
<evidence type="ECO:0000256" key="7">
    <source>
        <dbReference type="SAM" id="MobiDB-lite"/>
    </source>
</evidence>
<feature type="domain" description="RNase III" evidence="8">
    <location>
        <begin position="980"/>
        <end position="1176"/>
    </location>
</feature>
<dbReference type="CDD" id="cd18034">
    <property type="entry name" value="DEXHc_dicer"/>
    <property type="match status" value="1"/>
</dbReference>
<feature type="compositionally biased region" description="Polar residues" evidence="7">
    <location>
        <begin position="1128"/>
        <end position="1137"/>
    </location>
</feature>
<evidence type="ECO:0008006" key="14">
    <source>
        <dbReference type="Google" id="ProtNLM"/>
    </source>
</evidence>
<dbReference type="CDD" id="cd00593">
    <property type="entry name" value="RIBOc"/>
    <property type="match status" value="2"/>
</dbReference>
<dbReference type="Gene3D" id="3.30.160.380">
    <property type="entry name" value="Dicer dimerisation domain"/>
    <property type="match status" value="1"/>
</dbReference>
<dbReference type="Pfam" id="PF00636">
    <property type="entry name" value="Ribonuclease_3"/>
    <property type="match status" value="2"/>
</dbReference>
<dbReference type="SMART" id="SM00535">
    <property type="entry name" value="RIBOc"/>
    <property type="match status" value="2"/>
</dbReference>
<keyword evidence="3" id="KW-0378">Hydrolase</keyword>
<dbReference type="PANTHER" id="PTHR14950:SF37">
    <property type="entry name" value="ENDORIBONUCLEASE DICER"/>
    <property type="match status" value="1"/>
</dbReference>
<evidence type="ECO:0000256" key="4">
    <source>
        <dbReference type="ARBA" id="ARBA00022806"/>
    </source>
</evidence>
<protein>
    <recommendedName>
        <fullName evidence="14">P-loop containing nucleoside triphosphate hydrolase protein</fullName>
    </recommendedName>
</protein>
<comment type="similarity">
    <text evidence="6">Belongs to the helicase family. Dicer subfamily.</text>
</comment>
<evidence type="ECO:0000259" key="8">
    <source>
        <dbReference type="PROSITE" id="PS50142"/>
    </source>
</evidence>
<dbReference type="Pfam" id="PF00271">
    <property type="entry name" value="Helicase_C"/>
    <property type="match status" value="1"/>
</dbReference>
<feature type="region of interest" description="Disordered" evidence="7">
    <location>
        <begin position="1106"/>
        <end position="1154"/>
    </location>
</feature>
<dbReference type="PROSITE" id="PS51192">
    <property type="entry name" value="HELICASE_ATP_BIND_1"/>
    <property type="match status" value="1"/>
</dbReference>
<feature type="domain" description="Dicer dsRNA-binding fold" evidence="11">
    <location>
        <begin position="590"/>
        <end position="701"/>
    </location>
</feature>
<dbReference type="PROSITE" id="PS50142">
    <property type="entry name" value="RNASE_3_2"/>
    <property type="match status" value="2"/>
</dbReference>
<dbReference type="GO" id="GO:0005524">
    <property type="term" value="F:ATP binding"/>
    <property type="evidence" value="ECO:0007669"/>
    <property type="project" value="UniProtKB-KW"/>
</dbReference>
<evidence type="ECO:0000256" key="1">
    <source>
        <dbReference type="ARBA" id="ARBA00022737"/>
    </source>
</evidence>
<reference evidence="12 13" key="1">
    <citation type="submission" date="2022-09" db="EMBL/GenBank/DDBJ databases">
        <authorList>
            <person name="Palmer J.M."/>
        </authorList>
    </citation>
    <scope>NUCLEOTIDE SEQUENCE [LARGE SCALE GENOMIC DNA]</scope>
    <source>
        <strain evidence="12 13">DSM 7382</strain>
    </source>
</reference>
<organism evidence="12 13">
    <name type="scientific">Cerrena zonata</name>
    <dbReference type="NCBI Taxonomy" id="2478898"/>
    <lineage>
        <taxon>Eukaryota</taxon>
        <taxon>Fungi</taxon>
        <taxon>Dikarya</taxon>
        <taxon>Basidiomycota</taxon>
        <taxon>Agaricomycotina</taxon>
        <taxon>Agaricomycetes</taxon>
        <taxon>Polyporales</taxon>
        <taxon>Cerrenaceae</taxon>
        <taxon>Cerrena</taxon>
    </lineage>
</organism>
<proteinExistence type="inferred from homology"/>
<keyword evidence="4" id="KW-0347">Helicase</keyword>
<evidence type="ECO:0000259" key="11">
    <source>
        <dbReference type="PROSITE" id="PS51327"/>
    </source>
</evidence>
<dbReference type="InterPro" id="IPR027417">
    <property type="entry name" value="P-loop_NTPase"/>
</dbReference>
<keyword evidence="2" id="KW-0547">Nucleotide-binding</keyword>
<evidence type="ECO:0000256" key="3">
    <source>
        <dbReference type="ARBA" id="ARBA00022801"/>
    </source>
</evidence>
<dbReference type="InterPro" id="IPR005034">
    <property type="entry name" value="Dicer_dimerisation"/>
</dbReference>
<dbReference type="GO" id="GO:0004386">
    <property type="term" value="F:helicase activity"/>
    <property type="evidence" value="ECO:0007669"/>
    <property type="project" value="UniProtKB-KW"/>
</dbReference>
<dbReference type="SMART" id="SM00487">
    <property type="entry name" value="DEXDc"/>
    <property type="match status" value="1"/>
</dbReference>
<dbReference type="SMART" id="SM00490">
    <property type="entry name" value="HELICc"/>
    <property type="match status" value="1"/>
</dbReference>
<dbReference type="Pfam" id="PF03368">
    <property type="entry name" value="Dicer_dimer"/>
    <property type="match status" value="1"/>
</dbReference>
<evidence type="ECO:0000256" key="2">
    <source>
        <dbReference type="ARBA" id="ARBA00022741"/>
    </source>
</evidence>
<evidence type="ECO:0000313" key="13">
    <source>
        <dbReference type="Proteomes" id="UP001385951"/>
    </source>
</evidence>
<gene>
    <name evidence="12" type="ORF">QCA50_019269</name>
</gene>
<keyword evidence="5" id="KW-0067">ATP-binding</keyword>
<dbReference type="InterPro" id="IPR014001">
    <property type="entry name" value="Helicase_ATP-bd"/>
</dbReference>
<evidence type="ECO:0000313" key="12">
    <source>
        <dbReference type="EMBL" id="KAK7677717.1"/>
    </source>
</evidence>
<dbReference type="SUPFAM" id="SSF52540">
    <property type="entry name" value="P-loop containing nucleoside triphosphate hydrolases"/>
    <property type="match status" value="1"/>
</dbReference>
<name>A0AAW0FET7_9APHY</name>
<evidence type="ECO:0000259" key="10">
    <source>
        <dbReference type="PROSITE" id="PS51194"/>
    </source>
</evidence>
<dbReference type="InterPro" id="IPR038248">
    <property type="entry name" value="Dicer_dimer_sf"/>
</dbReference>
<evidence type="ECO:0000256" key="5">
    <source>
        <dbReference type="ARBA" id="ARBA00022840"/>
    </source>
</evidence>
<evidence type="ECO:0000259" key="9">
    <source>
        <dbReference type="PROSITE" id="PS51192"/>
    </source>
</evidence>
<dbReference type="Proteomes" id="UP001385951">
    <property type="component" value="Unassembled WGS sequence"/>
</dbReference>
<dbReference type="GO" id="GO:0003723">
    <property type="term" value="F:RNA binding"/>
    <property type="evidence" value="ECO:0007669"/>
    <property type="project" value="UniProtKB-UniRule"/>
</dbReference>
<evidence type="ECO:0000256" key="6">
    <source>
        <dbReference type="PROSITE-ProRule" id="PRU00657"/>
    </source>
</evidence>
<feature type="domain" description="Helicase ATP-binding" evidence="9">
    <location>
        <begin position="24"/>
        <end position="207"/>
    </location>
</feature>
<dbReference type="PROSITE" id="PS51194">
    <property type="entry name" value="HELICASE_CTER"/>
    <property type="match status" value="1"/>
</dbReference>
<dbReference type="SUPFAM" id="SSF69065">
    <property type="entry name" value="RNase III domain-like"/>
    <property type="match status" value="2"/>
</dbReference>
<dbReference type="Gene3D" id="3.40.50.300">
    <property type="entry name" value="P-loop containing nucleotide triphosphate hydrolases"/>
    <property type="match status" value="2"/>
</dbReference>
<dbReference type="PANTHER" id="PTHR14950">
    <property type="entry name" value="DICER-RELATED"/>
    <property type="match status" value="1"/>
</dbReference>
<dbReference type="PROSITE" id="PS51327">
    <property type="entry name" value="DICER_DSRBF"/>
    <property type="match status" value="1"/>
</dbReference>
<dbReference type="Gene3D" id="1.10.1520.10">
    <property type="entry name" value="Ribonuclease III domain"/>
    <property type="match status" value="2"/>
</dbReference>
<dbReference type="InterPro" id="IPR011545">
    <property type="entry name" value="DEAD/DEAH_box_helicase_dom"/>
</dbReference>
<keyword evidence="13" id="KW-1185">Reference proteome</keyword>
<keyword evidence="6" id="KW-0694">RNA-binding</keyword>
<dbReference type="GO" id="GO:0005737">
    <property type="term" value="C:cytoplasm"/>
    <property type="evidence" value="ECO:0007669"/>
    <property type="project" value="TreeGrafter"/>
</dbReference>
<dbReference type="InterPro" id="IPR001650">
    <property type="entry name" value="Helicase_C-like"/>
</dbReference>
<dbReference type="PROSITE" id="PS00517">
    <property type="entry name" value="RNASE_3_1"/>
    <property type="match status" value="1"/>
</dbReference>
<dbReference type="Pfam" id="PF00270">
    <property type="entry name" value="DEAD"/>
    <property type="match status" value="1"/>
</dbReference>
<dbReference type="GO" id="GO:0005634">
    <property type="term" value="C:nucleus"/>
    <property type="evidence" value="ECO:0007669"/>
    <property type="project" value="TreeGrafter"/>
</dbReference>